<dbReference type="PANTHER" id="PTHR46584:SF1">
    <property type="entry name" value="HMG DOMAIN-CONTAINING PROTEIN 4"/>
    <property type="match status" value="1"/>
</dbReference>
<gene>
    <name evidence="2" type="ORF">OJAV_G00008160</name>
</gene>
<dbReference type="AlphaFoldDB" id="A0A3S2Q1Z3"/>
<organism evidence="2 3">
    <name type="scientific">Oryzias javanicus</name>
    <name type="common">Javanese ricefish</name>
    <name type="synonym">Aplocheilus javanicus</name>
    <dbReference type="NCBI Taxonomy" id="123683"/>
    <lineage>
        <taxon>Eukaryota</taxon>
        <taxon>Metazoa</taxon>
        <taxon>Chordata</taxon>
        <taxon>Craniata</taxon>
        <taxon>Vertebrata</taxon>
        <taxon>Euteleostomi</taxon>
        <taxon>Actinopterygii</taxon>
        <taxon>Neopterygii</taxon>
        <taxon>Teleostei</taxon>
        <taxon>Neoteleostei</taxon>
        <taxon>Acanthomorphata</taxon>
        <taxon>Ovalentaria</taxon>
        <taxon>Atherinomorphae</taxon>
        <taxon>Beloniformes</taxon>
        <taxon>Adrianichthyidae</taxon>
        <taxon>Oryziinae</taxon>
        <taxon>Oryzias</taxon>
    </lineage>
</organism>
<dbReference type="OrthoDB" id="4777606at2759"/>
<dbReference type="PANTHER" id="PTHR46584">
    <property type="entry name" value="HMG DOMAIN-CONTAINING PROTEIN 4"/>
    <property type="match status" value="1"/>
</dbReference>
<evidence type="ECO:0000256" key="1">
    <source>
        <dbReference type="SAM" id="MobiDB-lite"/>
    </source>
</evidence>
<accession>A0A3S2Q1Z3</accession>
<evidence type="ECO:0000313" key="3">
    <source>
        <dbReference type="Proteomes" id="UP000283210"/>
    </source>
</evidence>
<keyword evidence="3" id="KW-1185">Reference proteome</keyword>
<feature type="compositionally biased region" description="Polar residues" evidence="1">
    <location>
        <begin position="172"/>
        <end position="181"/>
    </location>
</feature>
<evidence type="ECO:0008006" key="4">
    <source>
        <dbReference type="Google" id="ProtNLM"/>
    </source>
</evidence>
<feature type="region of interest" description="Disordered" evidence="1">
    <location>
        <begin position="130"/>
        <end position="181"/>
    </location>
</feature>
<proteinExistence type="predicted"/>
<reference evidence="2 3" key="2">
    <citation type="submission" date="2019-01" db="EMBL/GenBank/DDBJ databases">
        <title>A chromosome length genome reference of the Java medaka (oryzias javanicus).</title>
        <authorList>
            <person name="Herpin A."/>
            <person name="Takehana Y."/>
            <person name="Naruse K."/>
            <person name="Ansai S."/>
            <person name="Kawaguchi M."/>
        </authorList>
    </citation>
    <scope>NUCLEOTIDE SEQUENCE [LARGE SCALE GENOMIC DNA]</scope>
    <source>
        <strain evidence="2">RS831</strain>
        <tissue evidence="2">Whole body</tissue>
    </source>
</reference>
<reference evidence="2 3" key="1">
    <citation type="submission" date="2018-11" db="EMBL/GenBank/DDBJ databases">
        <authorList>
            <person name="Lopez-Roques C."/>
            <person name="Donnadieu C."/>
            <person name="Bouchez O."/>
            <person name="Klopp C."/>
            <person name="Cabau C."/>
            <person name="Zahm M."/>
        </authorList>
    </citation>
    <scope>NUCLEOTIDE SEQUENCE [LARGE SCALE GENOMIC DNA]</scope>
    <source>
        <strain evidence="2">RS831</strain>
        <tissue evidence="2">Whole body</tissue>
    </source>
</reference>
<name>A0A3S2Q1Z3_ORYJA</name>
<dbReference type="InterPro" id="IPR042477">
    <property type="entry name" value="HMGXB4"/>
</dbReference>
<protein>
    <recommendedName>
        <fullName evidence="4">HMG box domain-containing protein</fullName>
    </recommendedName>
</protein>
<dbReference type="Proteomes" id="UP000283210">
    <property type="component" value="Chromosome 1"/>
</dbReference>
<evidence type="ECO:0000313" key="2">
    <source>
        <dbReference type="EMBL" id="RVE76478.1"/>
    </source>
</evidence>
<dbReference type="EMBL" id="CM012437">
    <property type="protein sequence ID" value="RVE76478.1"/>
    <property type="molecule type" value="Genomic_DNA"/>
</dbReference>
<sequence>MTGRRKYIFVRKTDCASLLVTVGHMDGETDRDGLRENQQGQQKGISMDVENLLVEPKNSYTKRLQEVCPMKLDDSKKQHNGRPDAELQWSDSSDSLSAYAVYVFSDEWTMRAEEEMNTTSLLENWACPDSHSTMAEDHQDPAESLSEPLVLSRSDPSDPLTKAGLAVPNLASKPSSPIASSRFVTRPTTDALKFASRSSSGDPVSAAAHLHLLGESLTLIGQHLQEANKAVCLSSSFSLLLDSMLCALAPLMSLTSQIPELSGCTDCTLASSLENFAYLMPGL</sequence>